<gene>
    <name evidence="2" type="ORF">SAMN05421847_1756</name>
</gene>
<dbReference type="RefSeq" id="WP_146063293.1">
    <property type="nucleotide sequence ID" value="NZ_FNUS01000003.1"/>
</dbReference>
<evidence type="ECO:0008006" key="4">
    <source>
        <dbReference type="Google" id="ProtNLM"/>
    </source>
</evidence>
<dbReference type="EMBL" id="FNUS01000003">
    <property type="protein sequence ID" value="SEG21293.1"/>
    <property type="molecule type" value="Genomic_DNA"/>
</dbReference>
<feature type="region of interest" description="Disordered" evidence="1">
    <location>
        <begin position="250"/>
        <end position="274"/>
    </location>
</feature>
<keyword evidence="3" id="KW-1185">Reference proteome</keyword>
<name>A0A1H5YB81_9FLAO</name>
<proteinExistence type="predicted"/>
<dbReference type="PROSITE" id="PS51257">
    <property type="entry name" value="PROKAR_LIPOPROTEIN"/>
    <property type="match status" value="1"/>
</dbReference>
<accession>A0A1H5YB81</accession>
<evidence type="ECO:0000256" key="1">
    <source>
        <dbReference type="SAM" id="MobiDB-lite"/>
    </source>
</evidence>
<dbReference type="Proteomes" id="UP000236738">
    <property type="component" value="Unassembled WGS sequence"/>
</dbReference>
<sequence>MGRKLLKLFGFCIFTALIFSSCRSESDFIENTTNKEQAVQKFYIFQEKYAENRFSKNSEGFDYGNTFAYMAQRFDSINKTNITGLINTENKVDFDNAKKQYFIVQNNVPYIEFRLHSQPFKYNNEDLIMMYPKINQGKVVDLVVAALTENETQLYFKAIDKNSSLYLNNILAFQLAYSNNFSKNKNIFSKSGTCASGSTEDSSGECHIQDVIIIFPHGNGNGYSGDGGGGGKEGDGGNCGGYHMCKPPDGEGGGEYHDPEEQKDPCTKAKDGATKATTTSKTSAFSTAKTNITDMNNGKENGVVLGNVGGETKSTSVQTGGTSSGTLTHTFSDPIADLHNHLGNNPPSPGDFYVLINNQEQFTNYSTRYVMTLNGTTYALIVTDKNAMNIFIQNYPLTITSNPNGGNFVNFPQPLFNEWDDISFYNNDNQEMALSVILDKYNSGISLTKMDKNGNFKKVNYTSNTNSDGTTTYQNTPCPN</sequence>
<evidence type="ECO:0000313" key="3">
    <source>
        <dbReference type="Proteomes" id="UP000236738"/>
    </source>
</evidence>
<reference evidence="3" key="1">
    <citation type="submission" date="2016-10" db="EMBL/GenBank/DDBJ databases">
        <authorList>
            <person name="Varghese N."/>
            <person name="Submissions S."/>
        </authorList>
    </citation>
    <scope>NUCLEOTIDE SEQUENCE [LARGE SCALE GENOMIC DNA]</scope>
    <source>
        <strain evidence="3">DSM 21580</strain>
    </source>
</reference>
<organism evidence="2 3">
    <name type="scientific">Halpernia humi</name>
    <dbReference type="NCBI Taxonomy" id="493375"/>
    <lineage>
        <taxon>Bacteria</taxon>
        <taxon>Pseudomonadati</taxon>
        <taxon>Bacteroidota</taxon>
        <taxon>Flavobacteriia</taxon>
        <taxon>Flavobacteriales</taxon>
        <taxon>Weeksellaceae</taxon>
        <taxon>Chryseobacterium group</taxon>
        <taxon>Halpernia</taxon>
    </lineage>
</organism>
<dbReference type="AlphaFoldDB" id="A0A1H5YB81"/>
<dbReference type="OrthoDB" id="672238at2"/>
<feature type="compositionally biased region" description="Basic and acidic residues" evidence="1">
    <location>
        <begin position="250"/>
        <end position="273"/>
    </location>
</feature>
<evidence type="ECO:0000313" key="2">
    <source>
        <dbReference type="EMBL" id="SEG21293.1"/>
    </source>
</evidence>
<protein>
    <recommendedName>
        <fullName evidence="4">Lipoprotein</fullName>
    </recommendedName>
</protein>